<organism evidence="1 2">
    <name type="scientific">uncultured phage cr77_1</name>
    <dbReference type="NCBI Taxonomy" id="2986410"/>
    <lineage>
        <taxon>Viruses</taxon>
        <taxon>Duplodnaviria</taxon>
        <taxon>Heunggongvirae</taxon>
        <taxon>Uroviricota</taxon>
        <taxon>Caudoviricetes</taxon>
        <taxon>Crassvirales</taxon>
        <taxon>Suoliviridae</taxon>
        <taxon>Boorivirinae</taxon>
        <taxon>Canhaevirus</taxon>
        <taxon>Canhaevirus faecalis</taxon>
    </lineage>
</organism>
<protein>
    <submittedName>
        <fullName evidence="1">Uncharacterized protein</fullName>
    </submittedName>
</protein>
<dbReference type="GeneID" id="75692099"/>
<proteinExistence type="predicted"/>
<dbReference type="Proteomes" id="UP000827562">
    <property type="component" value="Segment"/>
</dbReference>
<evidence type="ECO:0000313" key="2">
    <source>
        <dbReference type="Proteomes" id="UP000827562"/>
    </source>
</evidence>
<gene>
    <name evidence="1" type="primary">gp_16598</name>
</gene>
<evidence type="ECO:0000313" key="1">
    <source>
        <dbReference type="EMBL" id="QWM89827.1"/>
    </source>
</evidence>
<accession>A0AAE7S0E8</accession>
<dbReference type="RefSeq" id="YP_010359399.1">
    <property type="nucleotide sequence ID" value="NC_062772.1"/>
</dbReference>
<dbReference type="KEGG" id="vg:75692099"/>
<keyword evidence="2" id="KW-1185">Reference proteome</keyword>
<sequence length="176" mass="20319">MLTSKDIITKRDNLSETITRNWDIIKSENVVFRGYKRNYDMKLVLDNILTLCKERIEVKLQSLALNLGFEDIDDLPEDNNYATIYAISELKEIHKQLGIVPTIDPEIIKKYGKKKMRKTQILSRAYITTLRNTIQIQINTLTVELENFNSSHSLKNGNRKKGKSITIDFSKQKAAA</sequence>
<reference evidence="1 2" key="1">
    <citation type="submission" date="2021-04" db="EMBL/GenBank/DDBJ databases">
        <authorList>
            <person name="Shkoporov A.N."/>
            <person name="Stockdale S.R."/>
            <person name="Guerin E."/>
            <person name="Ross R.P."/>
            <person name="Hill C."/>
        </authorList>
    </citation>
    <scope>NUCLEOTIDE SEQUENCE [LARGE SCALE GENOMIC DNA]</scope>
    <source>
        <strain evidence="2">cr77_1</strain>
    </source>
</reference>
<name>A0AAE7S0E8_9CAUD</name>
<dbReference type="EMBL" id="MZ130482">
    <property type="protein sequence ID" value="QWM89827.1"/>
    <property type="molecule type" value="Genomic_DNA"/>
</dbReference>